<dbReference type="HOGENOM" id="CLU_1991904_0_0_1"/>
<reference evidence="3" key="1">
    <citation type="submission" date="2007-10" db="EMBL/GenBank/DDBJ databases">
        <title>An active antisense promoter in mouse L1 retrotransposons has implications for fusion gene expression and epigenetic control.</title>
        <authorList>
            <person name="Li J."/>
            <person name="Symer D.E."/>
        </authorList>
    </citation>
    <scope>NUCLEOTIDE SEQUENCE</scope>
    <source>
        <strain evidence="2">DBA/2J</strain>
        <tissue evidence="3">Testis</tissue>
    </source>
</reference>
<evidence type="ECO:0000313" key="3">
    <source>
        <dbReference type="EMBL" id="ACF09055.1"/>
    </source>
</evidence>
<sequence>MLLNPGLAFRVCWGAQDRARWVCCILMMMSTSYLTSGVIQMVEGFEDSHKAGYRMFLFHHVQMPFLDGVINPQKKERKKEEKRREEKRRERKEKRKKKEKKRKEKGRKEKNEKKKEKQELSSVQK</sequence>
<dbReference type="EMBL" id="EU234024">
    <property type="protein sequence ID" value="ACD47047.1"/>
    <property type="molecule type" value="mRNA"/>
</dbReference>
<accession>C6EQI3</accession>
<dbReference type="AlphaFoldDB" id="C6EQI3"/>
<proteinExistence type="evidence at transcript level"/>
<feature type="compositionally biased region" description="Basic residues" evidence="1">
    <location>
        <begin position="89"/>
        <end position="105"/>
    </location>
</feature>
<protein>
    <submittedName>
        <fullName evidence="3">ASL1 fusion protein</fullName>
    </submittedName>
</protein>
<feature type="region of interest" description="Disordered" evidence="1">
    <location>
        <begin position="69"/>
        <end position="125"/>
    </location>
</feature>
<evidence type="ECO:0000256" key="1">
    <source>
        <dbReference type="SAM" id="MobiDB-lite"/>
    </source>
</evidence>
<feature type="compositionally biased region" description="Basic and acidic residues" evidence="1">
    <location>
        <begin position="78"/>
        <end position="88"/>
    </location>
</feature>
<feature type="compositionally biased region" description="Basic and acidic residues" evidence="1">
    <location>
        <begin position="106"/>
        <end position="119"/>
    </location>
</feature>
<name>C6EQI3_MOUSE</name>
<dbReference type="EMBL" id="EU234022">
    <property type="protein sequence ID" value="ACF09055.1"/>
    <property type="molecule type" value="mRNA"/>
</dbReference>
<evidence type="ECO:0000313" key="2">
    <source>
        <dbReference type="EMBL" id="ACD47047.1"/>
    </source>
</evidence>
<organism evidence="3">
    <name type="scientific">Mus musculus</name>
    <name type="common">Mouse</name>
    <dbReference type="NCBI Taxonomy" id="10090"/>
    <lineage>
        <taxon>Eukaryota</taxon>
        <taxon>Metazoa</taxon>
        <taxon>Chordata</taxon>
        <taxon>Craniata</taxon>
        <taxon>Vertebrata</taxon>
        <taxon>Euteleostomi</taxon>
        <taxon>Mammalia</taxon>
        <taxon>Eutheria</taxon>
        <taxon>Euarchontoglires</taxon>
        <taxon>Glires</taxon>
        <taxon>Rodentia</taxon>
        <taxon>Myomorpha</taxon>
        <taxon>Muroidea</taxon>
        <taxon>Muridae</taxon>
        <taxon>Murinae</taxon>
        <taxon>Mus</taxon>
        <taxon>Mus</taxon>
    </lineage>
</organism>
<dbReference type="RNAct" id="C6EQI3">
    <property type="molecule type" value="protein"/>
</dbReference>
<dbReference type="UCSC" id="uc012ahg.2">
    <property type="organism name" value="mouse"/>
</dbReference>